<organism evidence="2 3">
    <name type="scientific">Pleurodeles waltl</name>
    <name type="common">Iberian ribbed newt</name>
    <dbReference type="NCBI Taxonomy" id="8319"/>
    <lineage>
        <taxon>Eukaryota</taxon>
        <taxon>Metazoa</taxon>
        <taxon>Chordata</taxon>
        <taxon>Craniata</taxon>
        <taxon>Vertebrata</taxon>
        <taxon>Euteleostomi</taxon>
        <taxon>Amphibia</taxon>
        <taxon>Batrachia</taxon>
        <taxon>Caudata</taxon>
        <taxon>Salamandroidea</taxon>
        <taxon>Salamandridae</taxon>
        <taxon>Pleurodelinae</taxon>
        <taxon>Pleurodeles</taxon>
    </lineage>
</organism>
<gene>
    <name evidence="2" type="ORF">NDU88_002677</name>
</gene>
<feature type="compositionally biased region" description="Basic and acidic residues" evidence="1">
    <location>
        <begin position="7"/>
        <end position="29"/>
    </location>
</feature>
<keyword evidence="3" id="KW-1185">Reference proteome</keyword>
<accession>A0AAV7MQ45</accession>
<comment type="caution">
    <text evidence="2">The sequence shown here is derived from an EMBL/GenBank/DDBJ whole genome shotgun (WGS) entry which is preliminary data.</text>
</comment>
<reference evidence="2" key="1">
    <citation type="journal article" date="2022" name="bioRxiv">
        <title>Sequencing and chromosome-scale assembly of the giantPleurodeles waltlgenome.</title>
        <authorList>
            <person name="Brown T."/>
            <person name="Elewa A."/>
            <person name="Iarovenko S."/>
            <person name="Subramanian E."/>
            <person name="Araus A.J."/>
            <person name="Petzold A."/>
            <person name="Susuki M."/>
            <person name="Suzuki K.-i.T."/>
            <person name="Hayashi T."/>
            <person name="Toyoda A."/>
            <person name="Oliveira C."/>
            <person name="Osipova E."/>
            <person name="Leigh N.D."/>
            <person name="Simon A."/>
            <person name="Yun M.H."/>
        </authorList>
    </citation>
    <scope>NUCLEOTIDE SEQUENCE</scope>
    <source>
        <strain evidence="2">20211129_DDA</strain>
        <tissue evidence="2">Liver</tissue>
    </source>
</reference>
<dbReference type="Proteomes" id="UP001066276">
    <property type="component" value="Chromosome 9"/>
</dbReference>
<evidence type="ECO:0000256" key="1">
    <source>
        <dbReference type="SAM" id="MobiDB-lite"/>
    </source>
</evidence>
<feature type="region of interest" description="Disordered" evidence="1">
    <location>
        <begin position="1"/>
        <end position="29"/>
    </location>
</feature>
<sequence length="125" mass="13951">MPGYEESGQKEENSWRWSERTEARMAEPTRRIAVDETQSCVTGGEKRAPTEGLSVVKVETQKADGWTTVQEAGREPESHWNKELQLCSPSDLEVRGAVVPAAEALSWGHGFRQVGTSIVTQWVHE</sequence>
<proteinExistence type="predicted"/>
<name>A0AAV7MQ45_PLEWA</name>
<dbReference type="EMBL" id="JANPWB010000013">
    <property type="protein sequence ID" value="KAJ1105269.1"/>
    <property type="molecule type" value="Genomic_DNA"/>
</dbReference>
<dbReference type="AlphaFoldDB" id="A0AAV7MQ45"/>
<evidence type="ECO:0000313" key="3">
    <source>
        <dbReference type="Proteomes" id="UP001066276"/>
    </source>
</evidence>
<evidence type="ECO:0000313" key="2">
    <source>
        <dbReference type="EMBL" id="KAJ1105269.1"/>
    </source>
</evidence>
<protein>
    <submittedName>
        <fullName evidence="2">Uncharacterized protein</fullName>
    </submittedName>
</protein>